<evidence type="ECO:0000313" key="1">
    <source>
        <dbReference type="EMBL" id="KAH3796191.1"/>
    </source>
</evidence>
<dbReference type="Proteomes" id="UP000828390">
    <property type="component" value="Unassembled WGS sequence"/>
</dbReference>
<reference evidence="1" key="2">
    <citation type="submission" date="2020-11" db="EMBL/GenBank/DDBJ databases">
        <authorList>
            <person name="McCartney M.A."/>
            <person name="Auch B."/>
            <person name="Kono T."/>
            <person name="Mallez S."/>
            <person name="Becker A."/>
            <person name="Gohl D.M."/>
            <person name="Silverstein K.A.T."/>
            <person name="Koren S."/>
            <person name="Bechman K.B."/>
            <person name="Herman A."/>
            <person name="Abrahante J.E."/>
            <person name="Garbe J."/>
        </authorList>
    </citation>
    <scope>NUCLEOTIDE SEQUENCE</scope>
    <source>
        <strain evidence="1">Duluth1</strain>
        <tissue evidence="1">Whole animal</tissue>
    </source>
</reference>
<organism evidence="1 2">
    <name type="scientific">Dreissena polymorpha</name>
    <name type="common">Zebra mussel</name>
    <name type="synonym">Mytilus polymorpha</name>
    <dbReference type="NCBI Taxonomy" id="45954"/>
    <lineage>
        <taxon>Eukaryota</taxon>
        <taxon>Metazoa</taxon>
        <taxon>Spiralia</taxon>
        <taxon>Lophotrochozoa</taxon>
        <taxon>Mollusca</taxon>
        <taxon>Bivalvia</taxon>
        <taxon>Autobranchia</taxon>
        <taxon>Heteroconchia</taxon>
        <taxon>Euheterodonta</taxon>
        <taxon>Imparidentia</taxon>
        <taxon>Neoheterodontei</taxon>
        <taxon>Myida</taxon>
        <taxon>Dreissenoidea</taxon>
        <taxon>Dreissenidae</taxon>
        <taxon>Dreissena</taxon>
    </lineage>
</organism>
<protein>
    <submittedName>
        <fullName evidence="1">Uncharacterized protein</fullName>
    </submittedName>
</protein>
<accession>A0A9D4J1E3</accession>
<comment type="caution">
    <text evidence="1">The sequence shown here is derived from an EMBL/GenBank/DDBJ whole genome shotgun (WGS) entry which is preliminary data.</text>
</comment>
<dbReference type="AlphaFoldDB" id="A0A9D4J1E3"/>
<keyword evidence="2" id="KW-1185">Reference proteome</keyword>
<sequence length="57" mass="6130">MSKGHSSAKFGLIHNLFLKMPMFPMLTRNGAAETDAHPHAACLTQGRPRVGNGAMHS</sequence>
<dbReference type="EMBL" id="JAIWYP010000007">
    <property type="protein sequence ID" value="KAH3796191.1"/>
    <property type="molecule type" value="Genomic_DNA"/>
</dbReference>
<reference evidence="1" key="1">
    <citation type="journal article" date="2019" name="bioRxiv">
        <title>The Genome of the Zebra Mussel, Dreissena polymorpha: A Resource for Invasive Species Research.</title>
        <authorList>
            <person name="McCartney M.A."/>
            <person name="Auch B."/>
            <person name="Kono T."/>
            <person name="Mallez S."/>
            <person name="Zhang Y."/>
            <person name="Obille A."/>
            <person name="Becker A."/>
            <person name="Abrahante J.E."/>
            <person name="Garbe J."/>
            <person name="Badalamenti J.P."/>
            <person name="Herman A."/>
            <person name="Mangelson H."/>
            <person name="Liachko I."/>
            <person name="Sullivan S."/>
            <person name="Sone E.D."/>
            <person name="Koren S."/>
            <person name="Silverstein K.A.T."/>
            <person name="Beckman K.B."/>
            <person name="Gohl D.M."/>
        </authorList>
    </citation>
    <scope>NUCLEOTIDE SEQUENCE</scope>
    <source>
        <strain evidence="1">Duluth1</strain>
        <tissue evidence="1">Whole animal</tissue>
    </source>
</reference>
<name>A0A9D4J1E3_DREPO</name>
<gene>
    <name evidence="1" type="ORF">DPMN_149758</name>
</gene>
<evidence type="ECO:0000313" key="2">
    <source>
        <dbReference type="Proteomes" id="UP000828390"/>
    </source>
</evidence>
<proteinExistence type="predicted"/>